<accession>G8TTW3</accession>
<comment type="function">
    <text evidence="7">Provides the (R)-glutamate required for cell wall biosynthesis.</text>
</comment>
<keyword evidence="5 7" id="KW-0413">Isomerase</keyword>
<reference evidence="9" key="1">
    <citation type="submission" date="2011-12" db="EMBL/GenBank/DDBJ databases">
        <title>The complete genome of chromosome of Sulfobacillus acidophilus DSM 10332.</title>
        <authorList>
            <person name="Lucas S."/>
            <person name="Han J."/>
            <person name="Lapidus A."/>
            <person name="Bruce D."/>
            <person name="Goodwin L."/>
            <person name="Pitluck S."/>
            <person name="Peters L."/>
            <person name="Kyrpides N."/>
            <person name="Mavromatis K."/>
            <person name="Ivanova N."/>
            <person name="Mikhailova N."/>
            <person name="Chertkov O."/>
            <person name="Saunders E."/>
            <person name="Detter J.C."/>
            <person name="Tapia R."/>
            <person name="Han C."/>
            <person name="Land M."/>
            <person name="Hauser L."/>
            <person name="Markowitz V."/>
            <person name="Cheng J.-F."/>
            <person name="Hugenholtz P."/>
            <person name="Woyke T."/>
            <person name="Wu D."/>
            <person name="Pukall R."/>
            <person name="Gehrich-Schroeter G."/>
            <person name="Schneider S."/>
            <person name="Klenk H.-P."/>
            <person name="Eisen J.A."/>
        </authorList>
    </citation>
    <scope>NUCLEOTIDE SEQUENCE [LARGE SCALE GENOMIC DNA]</scope>
    <source>
        <strain evidence="9">ATCC 700253 / DSM 10332 / NAL</strain>
    </source>
</reference>
<dbReference type="HAMAP" id="MF_00258">
    <property type="entry name" value="Glu_racemase"/>
    <property type="match status" value="1"/>
</dbReference>
<dbReference type="HOGENOM" id="CLU_052344_0_2_9"/>
<dbReference type="NCBIfam" id="TIGR00067">
    <property type="entry name" value="glut_race"/>
    <property type="match status" value="1"/>
</dbReference>
<dbReference type="GO" id="GO:0071555">
    <property type="term" value="P:cell wall organization"/>
    <property type="evidence" value="ECO:0007669"/>
    <property type="project" value="UniProtKB-KW"/>
</dbReference>
<feature type="binding site" evidence="7">
    <location>
        <begin position="186"/>
        <end position="187"/>
    </location>
    <ligand>
        <name>substrate</name>
    </ligand>
</feature>
<evidence type="ECO:0000256" key="2">
    <source>
        <dbReference type="ARBA" id="ARBA00013090"/>
    </source>
</evidence>
<reference evidence="8 9" key="2">
    <citation type="journal article" date="2012" name="Stand. Genomic Sci.">
        <title>Complete genome sequence of the moderately thermophilic mineral-sulfide-oxidizing firmicute Sulfobacillus acidophilus type strain (NAL(T)).</title>
        <authorList>
            <person name="Anderson I."/>
            <person name="Chertkov O."/>
            <person name="Chen A."/>
            <person name="Saunders E."/>
            <person name="Lapidus A."/>
            <person name="Nolan M."/>
            <person name="Lucas S."/>
            <person name="Hammon N."/>
            <person name="Deshpande S."/>
            <person name="Cheng J.F."/>
            <person name="Han C."/>
            <person name="Tapia R."/>
            <person name="Goodwin L.A."/>
            <person name="Pitluck S."/>
            <person name="Liolios K."/>
            <person name="Pagani I."/>
            <person name="Ivanova N."/>
            <person name="Mikhailova N."/>
            <person name="Pati A."/>
            <person name="Palaniappan K."/>
            <person name="Land M."/>
            <person name="Pan C."/>
            <person name="Rohde M."/>
            <person name="Pukall R."/>
            <person name="Goker M."/>
            <person name="Detter J.C."/>
            <person name="Woyke T."/>
            <person name="Bristow J."/>
            <person name="Eisen J.A."/>
            <person name="Markowitz V."/>
            <person name="Hugenholtz P."/>
            <person name="Kyrpides N.C."/>
            <person name="Klenk H.P."/>
            <person name="Mavromatis K."/>
        </authorList>
    </citation>
    <scope>NUCLEOTIDE SEQUENCE [LARGE SCALE GENOMIC DNA]</scope>
    <source>
        <strain evidence="9">ATCC 700253 / DSM 10332 / NAL</strain>
    </source>
</reference>
<comment type="pathway">
    <text evidence="7">Cell wall biogenesis; peptidoglycan biosynthesis.</text>
</comment>
<gene>
    <name evidence="7" type="primary">murI</name>
    <name evidence="8" type="ordered locus">Sulac_1054</name>
</gene>
<dbReference type="GO" id="GO:0008360">
    <property type="term" value="P:regulation of cell shape"/>
    <property type="evidence" value="ECO:0007669"/>
    <property type="project" value="UniProtKB-KW"/>
</dbReference>
<dbReference type="PROSITE" id="PS00923">
    <property type="entry name" value="ASP_GLU_RACEMASE_1"/>
    <property type="match status" value="1"/>
</dbReference>
<evidence type="ECO:0000256" key="6">
    <source>
        <dbReference type="ARBA" id="ARBA00023316"/>
    </source>
</evidence>
<keyword evidence="3 7" id="KW-0133">Cell shape</keyword>
<dbReference type="InterPro" id="IPR018187">
    <property type="entry name" value="Asp/Glu_racemase_AS_1"/>
</dbReference>
<sequence>MQHRGPIALFDSGEGGLTVLRHLWRQYPGEHFLYAADSLHFPYGPKPLNTVRTWFLAFLDFFLAEDARAIVIACNTATAAALDEARRRSPVPVIGVVEPACQRALQDSAQSRIGVLSTEGTYRSGLYPHLILGIKPDAHVVSRPCPVLVEMAENGQVDGEDVRFRVAECVEPVLATGVDTVILGCTHFPHMEQVFREVVGDRAVIIDPGMEVAEQLPQHVPDLRRDGSGHVTAFTTGNPRQFQDIAQLLVPELPLSVHTLQWDQEEWRLRHPSR</sequence>
<dbReference type="Pfam" id="PF01177">
    <property type="entry name" value="Asp_Glu_race"/>
    <property type="match status" value="1"/>
</dbReference>
<dbReference type="FunFam" id="3.40.50.1860:FF:000001">
    <property type="entry name" value="Glutamate racemase"/>
    <property type="match status" value="1"/>
</dbReference>
<dbReference type="Gene3D" id="3.40.50.1860">
    <property type="match status" value="2"/>
</dbReference>
<comment type="similarity">
    <text evidence="7">Belongs to the aspartate/glutamate racemases family.</text>
</comment>
<dbReference type="InterPro" id="IPR015942">
    <property type="entry name" value="Asp/Glu/hydantoin_racemase"/>
</dbReference>
<organism evidence="8 9">
    <name type="scientific">Sulfobacillus acidophilus (strain ATCC 700253 / DSM 10332 / NAL)</name>
    <dbReference type="NCBI Taxonomy" id="679936"/>
    <lineage>
        <taxon>Bacteria</taxon>
        <taxon>Bacillati</taxon>
        <taxon>Bacillota</taxon>
        <taxon>Clostridia</taxon>
        <taxon>Eubacteriales</taxon>
        <taxon>Clostridiales Family XVII. Incertae Sedis</taxon>
        <taxon>Sulfobacillus</taxon>
    </lineage>
</organism>
<feature type="active site" description="Proton donor/acceptor" evidence="7">
    <location>
        <position position="185"/>
    </location>
</feature>
<dbReference type="Proteomes" id="UP000005439">
    <property type="component" value="Chromosome"/>
</dbReference>
<dbReference type="SUPFAM" id="SSF53681">
    <property type="entry name" value="Aspartate/glutamate racemase"/>
    <property type="match status" value="2"/>
</dbReference>
<dbReference type="InterPro" id="IPR004391">
    <property type="entry name" value="Glu_race"/>
</dbReference>
<keyword evidence="4 7" id="KW-0573">Peptidoglycan synthesis</keyword>
<evidence type="ECO:0000256" key="5">
    <source>
        <dbReference type="ARBA" id="ARBA00023235"/>
    </source>
</evidence>
<evidence type="ECO:0000256" key="3">
    <source>
        <dbReference type="ARBA" id="ARBA00022960"/>
    </source>
</evidence>
<dbReference type="GO" id="GO:0009252">
    <property type="term" value="P:peptidoglycan biosynthetic process"/>
    <property type="evidence" value="ECO:0007669"/>
    <property type="project" value="UniProtKB-UniRule"/>
</dbReference>
<feature type="binding site" evidence="7">
    <location>
        <begin position="75"/>
        <end position="76"/>
    </location>
    <ligand>
        <name>substrate</name>
    </ligand>
</feature>
<dbReference type="InterPro" id="IPR033134">
    <property type="entry name" value="Asp/Glu_racemase_AS_2"/>
</dbReference>
<dbReference type="PANTHER" id="PTHR21198:SF2">
    <property type="entry name" value="GLUTAMATE RACEMASE"/>
    <property type="match status" value="1"/>
</dbReference>
<evidence type="ECO:0000313" key="8">
    <source>
        <dbReference type="EMBL" id="AEW04554.1"/>
    </source>
</evidence>
<feature type="binding site" evidence="7">
    <location>
        <begin position="11"/>
        <end position="12"/>
    </location>
    <ligand>
        <name>substrate</name>
    </ligand>
</feature>
<dbReference type="PATRIC" id="fig|679936.5.peg.1112"/>
<comment type="catalytic activity">
    <reaction evidence="1 7">
        <text>L-glutamate = D-glutamate</text>
        <dbReference type="Rhea" id="RHEA:12813"/>
        <dbReference type="ChEBI" id="CHEBI:29985"/>
        <dbReference type="ChEBI" id="CHEBI:29986"/>
        <dbReference type="EC" id="5.1.1.3"/>
    </reaction>
</comment>
<dbReference type="STRING" id="679936.Sulac_1054"/>
<protein>
    <recommendedName>
        <fullName evidence="2 7">Glutamate racemase</fullName>
        <ecNumber evidence="2 7">5.1.1.3</ecNumber>
    </recommendedName>
</protein>
<dbReference type="KEGG" id="sap:Sulac_1054"/>
<feature type="binding site" evidence="7">
    <location>
        <begin position="43"/>
        <end position="44"/>
    </location>
    <ligand>
        <name>substrate</name>
    </ligand>
</feature>
<dbReference type="InterPro" id="IPR001920">
    <property type="entry name" value="Asp/Glu_race"/>
</dbReference>
<evidence type="ECO:0000256" key="4">
    <source>
        <dbReference type="ARBA" id="ARBA00022984"/>
    </source>
</evidence>
<dbReference type="UniPathway" id="UPA00219"/>
<feature type="active site" description="Proton donor/acceptor" evidence="7">
    <location>
        <position position="74"/>
    </location>
</feature>
<evidence type="ECO:0000313" key="9">
    <source>
        <dbReference type="Proteomes" id="UP000005439"/>
    </source>
</evidence>
<evidence type="ECO:0000256" key="7">
    <source>
        <dbReference type="HAMAP-Rule" id="MF_00258"/>
    </source>
</evidence>
<dbReference type="GO" id="GO:0008881">
    <property type="term" value="F:glutamate racemase activity"/>
    <property type="evidence" value="ECO:0007669"/>
    <property type="project" value="UniProtKB-UniRule"/>
</dbReference>
<dbReference type="PANTHER" id="PTHR21198">
    <property type="entry name" value="GLUTAMATE RACEMASE"/>
    <property type="match status" value="1"/>
</dbReference>
<dbReference type="PROSITE" id="PS00924">
    <property type="entry name" value="ASP_GLU_RACEMASE_2"/>
    <property type="match status" value="1"/>
</dbReference>
<dbReference type="EC" id="5.1.1.3" evidence="2 7"/>
<keyword evidence="6 7" id="KW-0961">Cell wall biogenesis/degradation</keyword>
<name>G8TTW3_SULAD</name>
<dbReference type="EMBL" id="CP003179">
    <property type="protein sequence ID" value="AEW04554.1"/>
    <property type="molecule type" value="Genomic_DNA"/>
</dbReference>
<keyword evidence="9" id="KW-1185">Reference proteome</keyword>
<dbReference type="AlphaFoldDB" id="G8TTW3"/>
<evidence type="ECO:0000256" key="1">
    <source>
        <dbReference type="ARBA" id="ARBA00001602"/>
    </source>
</evidence>
<proteinExistence type="inferred from homology"/>